<comment type="caution">
    <text evidence="1">The sequence shown here is derived from an EMBL/GenBank/DDBJ whole genome shotgun (WGS) entry which is preliminary data.</text>
</comment>
<evidence type="ECO:0000313" key="1">
    <source>
        <dbReference type="EMBL" id="MQP15206.1"/>
    </source>
</evidence>
<accession>A0A6G1VNR1</accession>
<proteinExistence type="predicted"/>
<dbReference type="EMBL" id="VZAH01000119">
    <property type="protein sequence ID" value="MQP15206.1"/>
    <property type="molecule type" value="Genomic_DNA"/>
</dbReference>
<dbReference type="AlphaFoldDB" id="A0A6G1VNR1"/>
<reference evidence="1 2" key="1">
    <citation type="submission" date="2019-09" db="EMBL/GenBank/DDBJ databases">
        <title>Distinct polysaccharide growth profiles of human intestinal Prevotella copri isolates.</title>
        <authorList>
            <person name="Fehlner-Peach H."/>
            <person name="Magnabosco C."/>
            <person name="Raghavan V."/>
            <person name="Scher J.U."/>
            <person name="Tett A."/>
            <person name="Cox L.M."/>
            <person name="Gottsegen C."/>
            <person name="Watters A."/>
            <person name="Wiltshire- Gordon J.D."/>
            <person name="Segata N."/>
            <person name="Bonneau R."/>
            <person name="Littman D.R."/>
        </authorList>
    </citation>
    <scope>NUCLEOTIDE SEQUENCE [LARGE SCALE GENOMIC DNA]</scope>
    <source>
        <strain evidence="2">iAA917</strain>
    </source>
</reference>
<dbReference type="PROSITE" id="PS51257">
    <property type="entry name" value="PROKAR_LIPOPROTEIN"/>
    <property type="match status" value="1"/>
</dbReference>
<evidence type="ECO:0008006" key="3">
    <source>
        <dbReference type="Google" id="ProtNLM"/>
    </source>
</evidence>
<organism evidence="1 2">
    <name type="scientific">Segatella copri</name>
    <dbReference type="NCBI Taxonomy" id="165179"/>
    <lineage>
        <taxon>Bacteria</taxon>
        <taxon>Pseudomonadati</taxon>
        <taxon>Bacteroidota</taxon>
        <taxon>Bacteroidia</taxon>
        <taxon>Bacteroidales</taxon>
        <taxon>Prevotellaceae</taxon>
        <taxon>Segatella</taxon>
    </lineage>
</organism>
<sequence>MKSIVVNLCFFIIIFMFYGCNKENSIQTALVEYDGIVLYSNYDGLHYFGKISETDNLFIIYSNRPLSRVGVNSVICMDNNGKPEIEGYWGNITLSKNNNLYLYQIHIKSNNSGKDRYFQLKFGSGETFCIVNVLQQYCL</sequence>
<name>A0A6G1VNR1_9BACT</name>
<evidence type="ECO:0000313" key="2">
    <source>
        <dbReference type="Proteomes" id="UP000477980"/>
    </source>
</evidence>
<protein>
    <recommendedName>
        <fullName evidence="3">Lipoprotein</fullName>
    </recommendedName>
</protein>
<gene>
    <name evidence="1" type="ORF">F7D25_12485</name>
</gene>
<dbReference type="Proteomes" id="UP000477980">
    <property type="component" value="Unassembled WGS sequence"/>
</dbReference>
<dbReference type="RefSeq" id="WP_153089557.1">
    <property type="nucleotide sequence ID" value="NZ_VZAH01000119.1"/>
</dbReference>